<dbReference type="EMBL" id="JAAGUZ010000069">
    <property type="protein sequence ID" value="NEW47063.1"/>
    <property type="molecule type" value="Genomic_DNA"/>
</dbReference>
<keyword evidence="4" id="KW-1185">Reference proteome</keyword>
<dbReference type="Proteomes" id="UP000468928">
    <property type="component" value="Unassembled WGS sequence"/>
</dbReference>
<proteinExistence type="predicted"/>
<evidence type="ECO:0000313" key="1">
    <source>
        <dbReference type="EMBL" id="NEW47063.1"/>
    </source>
</evidence>
<dbReference type="RefSeq" id="WP_163825206.1">
    <property type="nucleotide sequence ID" value="NZ_JAAGUX010000050.1"/>
</dbReference>
<organism evidence="1 3">
    <name type="scientific">Nocardia cyriacigeorgica</name>
    <dbReference type="NCBI Taxonomy" id="135487"/>
    <lineage>
        <taxon>Bacteria</taxon>
        <taxon>Bacillati</taxon>
        <taxon>Actinomycetota</taxon>
        <taxon>Actinomycetes</taxon>
        <taxon>Mycobacteriales</taxon>
        <taxon>Nocardiaceae</taxon>
        <taxon>Nocardia</taxon>
    </lineage>
</organism>
<dbReference type="EMBL" id="JAAGUX010000050">
    <property type="protein sequence ID" value="NEW58301.1"/>
    <property type="molecule type" value="Genomic_DNA"/>
</dbReference>
<name>A0A6P1DEM1_9NOCA</name>
<evidence type="ECO:0000313" key="3">
    <source>
        <dbReference type="Proteomes" id="UP000468928"/>
    </source>
</evidence>
<accession>A0A6P1DEM1</accession>
<evidence type="ECO:0000313" key="4">
    <source>
        <dbReference type="Proteomes" id="UP000470876"/>
    </source>
</evidence>
<evidence type="ECO:0000313" key="2">
    <source>
        <dbReference type="EMBL" id="NEW58301.1"/>
    </source>
</evidence>
<protein>
    <submittedName>
        <fullName evidence="1">Uncharacterized protein</fullName>
    </submittedName>
</protein>
<reference evidence="3 4" key="1">
    <citation type="submission" date="2020-01" db="EMBL/GenBank/DDBJ databases">
        <title>Genetics and antimicrobial susceptibilities of Nocardia species isolated from the soil; a comparison with species isolated from humans.</title>
        <authorList>
            <person name="Carrasco G."/>
            <person name="Monzon S."/>
            <person name="Sansegundo M."/>
            <person name="Garcia E."/>
            <person name="Garrido N."/>
            <person name="Medina M.J."/>
            <person name="Villalon P."/>
            <person name="Ramirez-Arocha A.C."/>
            <person name="Jimenez P."/>
            <person name="Cuesta I."/>
            <person name="Valdezate S."/>
        </authorList>
    </citation>
    <scope>NUCLEOTIDE SEQUENCE [LARGE SCALE GENOMIC DNA]</scope>
    <source>
        <strain evidence="1 3">CNM20110639</strain>
        <strain evidence="2 4">CNM20110649</strain>
    </source>
</reference>
<dbReference type="Proteomes" id="UP000470876">
    <property type="component" value="Unassembled WGS sequence"/>
</dbReference>
<comment type="caution">
    <text evidence="1">The sequence shown here is derived from an EMBL/GenBank/DDBJ whole genome shotgun (WGS) entry which is preliminary data.</text>
</comment>
<sequence length="53" mass="5640">MAGLLITLMALAAFVAAIGWLGFGRAGSADIVDRDVERARAELSAMRSRAPHR</sequence>
<dbReference type="AlphaFoldDB" id="A0A6P1DEM1"/>
<gene>
    <name evidence="1" type="ORF">GV789_21825</name>
    <name evidence="2" type="ORF">GV794_21995</name>
</gene>